<dbReference type="InterPro" id="IPR004007">
    <property type="entry name" value="DhaL_dom"/>
</dbReference>
<dbReference type="Pfam" id="PF02734">
    <property type="entry name" value="Dak2"/>
    <property type="match status" value="1"/>
</dbReference>
<dbReference type="PANTHER" id="PTHR28629">
    <property type="entry name" value="TRIOKINASE/FMN CYCLASE"/>
    <property type="match status" value="1"/>
</dbReference>
<dbReference type="InterPro" id="IPR012737">
    <property type="entry name" value="DhaK_L_YcgS"/>
</dbReference>
<organism evidence="4 5">
    <name type="scientific">Nonomuraea muscovyensis</name>
    <dbReference type="NCBI Taxonomy" id="1124761"/>
    <lineage>
        <taxon>Bacteria</taxon>
        <taxon>Bacillati</taxon>
        <taxon>Actinomycetota</taxon>
        <taxon>Actinomycetes</taxon>
        <taxon>Streptosporangiales</taxon>
        <taxon>Streptosporangiaceae</taxon>
        <taxon>Nonomuraea</taxon>
    </lineage>
</organism>
<name>A0A7X0BWF3_9ACTN</name>
<dbReference type="AlphaFoldDB" id="A0A7X0BWF3"/>
<dbReference type="PROSITE" id="PS51480">
    <property type="entry name" value="DHAL"/>
    <property type="match status" value="1"/>
</dbReference>
<sequence>MDIGFFVTWFKDAAEQIRLRRDHLTELDAAIGDADHGVNLDRGFTEVCKALEDWPPTAPAQALLTAGTTLIRRVGGASGPLYGSAFRAMGKALQDPVTLPGFAAAFEAGVVAVQRLGKAAPGDKTMIDALAPASRALTAATQEGLTPYEAFHRAAVAAEEGSRATIPMRARKGRASYLGERSVGHEDPGAASSALILGALAGVAVKEATKEVD</sequence>
<dbReference type="SUPFAM" id="SSF101473">
    <property type="entry name" value="DhaL-like"/>
    <property type="match status" value="1"/>
</dbReference>
<keyword evidence="5" id="KW-1185">Reference proteome</keyword>
<evidence type="ECO:0000256" key="1">
    <source>
        <dbReference type="ARBA" id="ARBA00022679"/>
    </source>
</evidence>
<accession>A0A7X0BWF3</accession>
<dbReference type="SMART" id="SM01120">
    <property type="entry name" value="Dak2"/>
    <property type="match status" value="1"/>
</dbReference>
<comment type="caution">
    <text evidence="4">The sequence shown here is derived from an EMBL/GenBank/DDBJ whole genome shotgun (WGS) entry which is preliminary data.</text>
</comment>
<dbReference type="InterPro" id="IPR050861">
    <property type="entry name" value="Dihydroxyacetone_Kinase"/>
</dbReference>
<evidence type="ECO:0000259" key="3">
    <source>
        <dbReference type="PROSITE" id="PS51480"/>
    </source>
</evidence>
<gene>
    <name evidence="4" type="ORF">FHU36_000347</name>
</gene>
<dbReference type="FunFam" id="1.25.40.340:FF:000002">
    <property type="entry name" value="Dihydroxyacetone kinase, L subunit"/>
    <property type="match status" value="1"/>
</dbReference>
<keyword evidence="1 4" id="KW-0808">Transferase</keyword>
<reference evidence="4 5" key="1">
    <citation type="submission" date="2020-08" db="EMBL/GenBank/DDBJ databases">
        <title>Sequencing the genomes of 1000 actinobacteria strains.</title>
        <authorList>
            <person name="Klenk H.-P."/>
        </authorList>
    </citation>
    <scope>NUCLEOTIDE SEQUENCE [LARGE SCALE GENOMIC DNA]</scope>
    <source>
        <strain evidence="4 5">DSM 45913</strain>
    </source>
</reference>
<dbReference type="PANTHER" id="PTHR28629:SF4">
    <property type="entry name" value="TRIOKINASE_FMN CYCLASE"/>
    <property type="match status" value="1"/>
</dbReference>
<dbReference type="RefSeq" id="WP_185082051.1">
    <property type="nucleotide sequence ID" value="NZ_JACHJB010000001.1"/>
</dbReference>
<dbReference type="Gene3D" id="1.25.40.340">
    <property type="match status" value="1"/>
</dbReference>
<protein>
    <submittedName>
        <fullName evidence="4">Dihydroxyacetone kinase-like protein</fullName>
        <ecNumber evidence="4">2.7.1.-</ecNumber>
    </submittedName>
</protein>
<dbReference type="GO" id="GO:0004371">
    <property type="term" value="F:glycerone kinase activity"/>
    <property type="evidence" value="ECO:0007669"/>
    <property type="project" value="InterPro"/>
</dbReference>
<dbReference type="NCBIfam" id="TIGR02365">
    <property type="entry name" value="dha_L_ycgS"/>
    <property type="match status" value="1"/>
</dbReference>
<dbReference type="Proteomes" id="UP000583800">
    <property type="component" value="Unassembled WGS sequence"/>
</dbReference>
<dbReference type="GO" id="GO:0005829">
    <property type="term" value="C:cytosol"/>
    <property type="evidence" value="ECO:0007669"/>
    <property type="project" value="TreeGrafter"/>
</dbReference>
<keyword evidence="2 4" id="KW-0418">Kinase</keyword>
<evidence type="ECO:0000313" key="4">
    <source>
        <dbReference type="EMBL" id="MBB6343838.1"/>
    </source>
</evidence>
<feature type="domain" description="DhaL" evidence="3">
    <location>
        <begin position="4"/>
        <end position="202"/>
    </location>
</feature>
<evidence type="ECO:0000313" key="5">
    <source>
        <dbReference type="Proteomes" id="UP000583800"/>
    </source>
</evidence>
<proteinExistence type="predicted"/>
<dbReference type="GO" id="GO:0019563">
    <property type="term" value="P:glycerol catabolic process"/>
    <property type="evidence" value="ECO:0007669"/>
    <property type="project" value="TreeGrafter"/>
</dbReference>
<dbReference type="InterPro" id="IPR036117">
    <property type="entry name" value="DhaL_dom_sf"/>
</dbReference>
<evidence type="ECO:0000256" key="2">
    <source>
        <dbReference type="ARBA" id="ARBA00022777"/>
    </source>
</evidence>
<dbReference type="EMBL" id="JACHJB010000001">
    <property type="protein sequence ID" value="MBB6343838.1"/>
    <property type="molecule type" value="Genomic_DNA"/>
</dbReference>
<dbReference type="EC" id="2.7.1.-" evidence="4"/>